<dbReference type="EMBL" id="RBAN01000011">
    <property type="protein sequence ID" value="RKN49835.1"/>
    <property type="molecule type" value="Genomic_DNA"/>
</dbReference>
<dbReference type="InterPro" id="IPR000835">
    <property type="entry name" value="HTH_MarR-typ"/>
</dbReference>
<keyword evidence="3" id="KW-1185">Reference proteome</keyword>
<evidence type="ECO:0000313" key="2">
    <source>
        <dbReference type="EMBL" id="RKN49835.1"/>
    </source>
</evidence>
<dbReference type="PANTHER" id="PTHR33164">
    <property type="entry name" value="TRANSCRIPTIONAL REGULATOR, MARR FAMILY"/>
    <property type="match status" value="1"/>
</dbReference>
<evidence type="ECO:0000313" key="3">
    <source>
        <dbReference type="Proteomes" id="UP000279968"/>
    </source>
</evidence>
<sequence length="172" mass="18229">MYLPDAGAPNLLGALALLVGSRMRAAVTGPAGAGGALAEALVVLKDQPGVTAEWLRQVLGLTQPGAAHLVRRLGEHGWVERRPGADARSRALHLTPEGVAAAQDVLRARETALAEVLAPLSDEQRDNLADVARTLLRHEVTDRRSLAYLCRLCDRARCPACPVHEGLRDGGS</sequence>
<dbReference type="SMART" id="SM00347">
    <property type="entry name" value="HTH_MARR"/>
    <property type="match status" value="1"/>
</dbReference>
<dbReference type="Gene3D" id="1.10.10.10">
    <property type="entry name" value="Winged helix-like DNA-binding domain superfamily/Winged helix DNA-binding domain"/>
    <property type="match status" value="1"/>
</dbReference>
<protein>
    <submittedName>
        <fullName evidence="2">MarR family transcriptional regulator</fullName>
    </submittedName>
</protein>
<dbReference type="GO" id="GO:0006950">
    <property type="term" value="P:response to stress"/>
    <property type="evidence" value="ECO:0007669"/>
    <property type="project" value="TreeGrafter"/>
</dbReference>
<accession>A0A3A9ZNS8</accession>
<proteinExistence type="predicted"/>
<dbReference type="InterPro" id="IPR039422">
    <property type="entry name" value="MarR/SlyA-like"/>
</dbReference>
<dbReference type="InterPro" id="IPR036388">
    <property type="entry name" value="WH-like_DNA-bd_sf"/>
</dbReference>
<dbReference type="PANTHER" id="PTHR33164:SF43">
    <property type="entry name" value="HTH-TYPE TRANSCRIPTIONAL REPRESSOR YETL"/>
    <property type="match status" value="1"/>
</dbReference>
<dbReference type="SUPFAM" id="SSF46785">
    <property type="entry name" value="Winged helix' DNA-binding domain"/>
    <property type="match status" value="1"/>
</dbReference>
<dbReference type="AlphaFoldDB" id="A0A3A9ZNS8"/>
<dbReference type="Pfam" id="PF12802">
    <property type="entry name" value="MarR_2"/>
    <property type="match status" value="1"/>
</dbReference>
<dbReference type="GO" id="GO:0003700">
    <property type="term" value="F:DNA-binding transcription factor activity"/>
    <property type="evidence" value="ECO:0007669"/>
    <property type="project" value="InterPro"/>
</dbReference>
<dbReference type="InterPro" id="IPR036390">
    <property type="entry name" value="WH_DNA-bd_sf"/>
</dbReference>
<dbReference type="RefSeq" id="WP_120783419.1">
    <property type="nucleotide sequence ID" value="NZ_JBHLUP010000005.1"/>
</dbReference>
<dbReference type="PROSITE" id="PS50995">
    <property type="entry name" value="HTH_MARR_2"/>
    <property type="match status" value="1"/>
</dbReference>
<feature type="domain" description="HTH marR-type" evidence="1">
    <location>
        <begin position="8"/>
        <end position="137"/>
    </location>
</feature>
<evidence type="ECO:0000259" key="1">
    <source>
        <dbReference type="PROSITE" id="PS50995"/>
    </source>
</evidence>
<comment type="caution">
    <text evidence="2">The sequence shown here is derived from an EMBL/GenBank/DDBJ whole genome shotgun (WGS) entry which is preliminary data.</text>
</comment>
<dbReference type="OrthoDB" id="5188551at2"/>
<organism evidence="2 3">
    <name type="scientific">Micromonospora costi</name>
    <dbReference type="NCBI Taxonomy" id="1530042"/>
    <lineage>
        <taxon>Bacteria</taxon>
        <taxon>Bacillati</taxon>
        <taxon>Actinomycetota</taxon>
        <taxon>Actinomycetes</taxon>
        <taxon>Micromonosporales</taxon>
        <taxon>Micromonosporaceae</taxon>
        <taxon>Micromonospora</taxon>
    </lineage>
</organism>
<dbReference type="Proteomes" id="UP000279968">
    <property type="component" value="Unassembled WGS sequence"/>
</dbReference>
<gene>
    <name evidence="2" type="ORF">D7193_32065</name>
</gene>
<reference evidence="2 3" key="1">
    <citation type="journal article" date="2015" name="Int. J. Syst. Evol. Microbiol.">
        <title>Micromonospora costi sp. nov., isolated from a leaf of Costus speciosus.</title>
        <authorList>
            <person name="Thawai C."/>
        </authorList>
    </citation>
    <scope>NUCLEOTIDE SEQUENCE [LARGE SCALE GENOMIC DNA]</scope>
    <source>
        <strain evidence="2 3">CS1-12</strain>
    </source>
</reference>
<name>A0A3A9ZNS8_9ACTN</name>